<dbReference type="Proteomes" id="UP000199167">
    <property type="component" value="Unassembled WGS sequence"/>
</dbReference>
<accession>A0A1I0NPW6</accession>
<dbReference type="InterPro" id="IPR036249">
    <property type="entry name" value="Thioredoxin-like_sf"/>
</dbReference>
<feature type="signal peptide" evidence="1">
    <location>
        <begin position="1"/>
        <end position="21"/>
    </location>
</feature>
<dbReference type="Pfam" id="PF06764">
    <property type="entry name" value="DUF1223"/>
    <property type="match status" value="1"/>
</dbReference>
<dbReference type="STRING" id="364200.SAMN04488515_0744"/>
<organism evidence="2 3">
    <name type="scientific">Cognatiyoonia koreensis</name>
    <dbReference type="NCBI Taxonomy" id="364200"/>
    <lineage>
        <taxon>Bacteria</taxon>
        <taxon>Pseudomonadati</taxon>
        <taxon>Pseudomonadota</taxon>
        <taxon>Alphaproteobacteria</taxon>
        <taxon>Rhodobacterales</taxon>
        <taxon>Paracoccaceae</taxon>
        <taxon>Cognatiyoonia</taxon>
    </lineage>
</organism>
<dbReference type="EMBL" id="FOIZ01000001">
    <property type="protein sequence ID" value="SEW03342.1"/>
    <property type="molecule type" value="Genomic_DNA"/>
</dbReference>
<evidence type="ECO:0000256" key="1">
    <source>
        <dbReference type="SAM" id="SignalP"/>
    </source>
</evidence>
<gene>
    <name evidence="2" type="ORF">SAMN04488515_0744</name>
</gene>
<keyword evidence="3" id="KW-1185">Reference proteome</keyword>
<dbReference type="RefSeq" id="WP_089990419.1">
    <property type="nucleotide sequence ID" value="NZ_FOIZ01000001.1"/>
</dbReference>
<dbReference type="OrthoDB" id="9808254at2"/>
<proteinExistence type="predicted"/>
<evidence type="ECO:0000313" key="3">
    <source>
        <dbReference type="Proteomes" id="UP000199167"/>
    </source>
</evidence>
<dbReference type="SUPFAM" id="SSF52833">
    <property type="entry name" value="Thioredoxin-like"/>
    <property type="match status" value="1"/>
</dbReference>
<sequence length="233" mass="25024">MRQMISALVFAASLAGGAAVAEQTTGTVIELYTSQGCSSCPPADDMLKELASRDDVIPLALHVDYWDYIGWVDDLANPAFTARQQAFAEAAGARTIYTPQMVIGGMDHVIGSRPMEVMDQIVAHNARPDPVDITMSRSGDTLTIDAETVQNTRGDAVVQLVRYVPEITRNITKGENAGRTMAYVNVVYSWEVATVWDTSAPLSLQAVVEGEDPIVVIVQDGTNGPILGAAQLR</sequence>
<evidence type="ECO:0000313" key="2">
    <source>
        <dbReference type="EMBL" id="SEW03342.1"/>
    </source>
</evidence>
<dbReference type="AlphaFoldDB" id="A0A1I0NPW6"/>
<name>A0A1I0NPW6_9RHOB</name>
<dbReference type="InterPro" id="IPR010634">
    <property type="entry name" value="DUF1223"/>
</dbReference>
<keyword evidence="1" id="KW-0732">Signal</keyword>
<dbReference type="PANTHER" id="PTHR36057">
    <property type="match status" value="1"/>
</dbReference>
<protein>
    <recommendedName>
        <fullName evidence="4">DUF1223 domain-containing protein</fullName>
    </recommendedName>
</protein>
<reference evidence="2 3" key="1">
    <citation type="submission" date="2016-10" db="EMBL/GenBank/DDBJ databases">
        <authorList>
            <person name="de Groot N.N."/>
        </authorList>
    </citation>
    <scope>NUCLEOTIDE SEQUENCE [LARGE SCALE GENOMIC DNA]</scope>
    <source>
        <strain evidence="2 3">DSM 17925</strain>
    </source>
</reference>
<feature type="chain" id="PRO_5011784068" description="DUF1223 domain-containing protein" evidence="1">
    <location>
        <begin position="22"/>
        <end position="233"/>
    </location>
</feature>
<evidence type="ECO:0008006" key="4">
    <source>
        <dbReference type="Google" id="ProtNLM"/>
    </source>
</evidence>
<dbReference type="PANTHER" id="PTHR36057:SF1">
    <property type="entry name" value="LIPOPROTEIN LIPID ATTACHMENT SITE-LIKE PROTEIN, PUTATIVE (DUF1223)-RELATED"/>
    <property type="match status" value="1"/>
</dbReference>